<dbReference type="Pfam" id="PF00082">
    <property type="entry name" value="Peptidase_S8"/>
    <property type="match status" value="1"/>
</dbReference>
<dbReference type="InterPro" id="IPR017315">
    <property type="entry name" value="Pep_S8A_subtilisin_pbac-2"/>
</dbReference>
<keyword evidence="3 5" id="KW-0378">Hydrolase</keyword>
<dbReference type="Proteomes" id="UP000030512">
    <property type="component" value="Chromosome"/>
</dbReference>
<dbReference type="Gene3D" id="2.60.40.10">
    <property type="entry name" value="Immunoglobulins"/>
    <property type="match status" value="2"/>
</dbReference>
<dbReference type="InterPro" id="IPR022398">
    <property type="entry name" value="Peptidase_S8_His-AS"/>
</dbReference>
<keyword evidence="10" id="KW-1185">Reference proteome</keyword>
<accession>A0A126T772</accession>
<keyword evidence="2 5" id="KW-0645">Protease</keyword>
<sequence>MNKKNLYLTLGVALLAVPAIIYLDKYLRDQEILQINQDMQQLPASAGTAAKTWKRGQILVKPNAGLSDAEFEKILHGNQGKSSEKIGNLSVHVVTVPEQAEEAVVRALSKNPHIEFAELDMAQPMSTSTPNDPNFAGAWHLAKIQTPDAWDVSKADGITIAILDSGVDGSHPDLANHMIPGWNAVDGGSDTTDINGHGTAVAGAAAAVTDNSVGVAGVAWNAKVMPVRITNDSTGYAYWSDVARGLSWAADNGADVANISYGVSGSSAVSSAAQYMNSKGGLVVVAGANDGVDPGYADNPYMISVSATDGNDIKASWSDYGAFIDVAAPGTSIATLLRGGGYANWNGTSFSSPVTAGVVALIQAANPNLVAADVEKVLKNSADKVSGVNFDPNYGYGRINANAAVQLALNTVAKDTLAPAAAITSPGAGAVVSGLTSAAVNASDNVAVSQVSFYAGGKLVGTDGTAPYTFSWDSTSVANGNINLTAVATDSSGNQGSSSAVTVSVQNQTTVTITDQAAPTVAISNPTNGAKVSGSVVNISAAANDDIAVAKVQLYIDSKLVSSTTSKTLSYSWNIKKLTAGSHSIQAIATDTSNKTGTVNIQVSK</sequence>
<feature type="active site" description="Charge relay system" evidence="5">
    <location>
        <position position="197"/>
    </location>
</feature>
<dbReference type="Gene3D" id="3.40.50.200">
    <property type="entry name" value="Peptidase S8/S53 domain"/>
    <property type="match status" value="1"/>
</dbReference>
<name>A0A126T772_9GAMM</name>
<dbReference type="InterPro" id="IPR023827">
    <property type="entry name" value="Peptidase_S8_Asp-AS"/>
</dbReference>
<dbReference type="InterPro" id="IPR015500">
    <property type="entry name" value="Peptidase_S8_subtilisin-rel"/>
</dbReference>
<dbReference type="KEGG" id="mdn:JT25_015795"/>
<dbReference type="PRINTS" id="PR00723">
    <property type="entry name" value="SUBTILISIN"/>
</dbReference>
<dbReference type="STRING" id="1538553.JT25_015795"/>
<dbReference type="InterPro" id="IPR013783">
    <property type="entry name" value="Ig-like_fold"/>
</dbReference>
<feature type="domain" description="Fervidolysin-like N-terminal prodomain" evidence="8">
    <location>
        <begin position="45"/>
        <end position="119"/>
    </location>
</feature>
<evidence type="ECO:0000256" key="5">
    <source>
        <dbReference type="PROSITE-ProRule" id="PRU01240"/>
    </source>
</evidence>
<dbReference type="InterPro" id="IPR023828">
    <property type="entry name" value="Peptidase_S8_Ser-AS"/>
</dbReference>
<evidence type="ECO:0000256" key="6">
    <source>
        <dbReference type="RuleBase" id="RU003355"/>
    </source>
</evidence>
<evidence type="ECO:0000256" key="2">
    <source>
        <dbReference type="ARBA" id="ARBA00022670"/>
    </source>
</evidence>
<feature type="active site" description="Charge relay system" evidence="5">
    <location>
        <position position="349"/>
    </location>
</feature>
<dbReference type="PANTHER" id="PTHR43806">
    <property type="entry name" value="PEPTIDASE S8"/>
    <property type="match status" value="1"/>
</dbReference>
<dbReference type="InterPro" id="IPR000209">
    <property type="entry name" value="Peptidase_S8/S53_dom"/>
</dbReference>
<evidence type="ECO:0000313" key="10">
    <source>
        <dbReference type="Proteomes" id="UP000030512"/>
    </source>
</evidence>
<reference evidence="9 10" key="1">
    <citation type="journal article" date="2015" name="Environ. Microbiol.">
        <title>Methane oxidation coupled to nitrate reduction under hypoxia by the Gammaproteobacterium Methylomonas denitrificans, sp. nov. type strain FJG1.</title>
        <authorList>
            <person name="Kits K.D."/>
            <person name="Klotz M.G."/>
            <person name="Stein L.Y."/>
        </authorList>
    </citation>
    <scope>NUCLEOTIDE SEQUENCE [LARGE SCALE GENOMIC DNA]</scope>
    <source>
        <strain evidence="9 10">FJG1</strain>
    </source>
</reference>
<dbReference type="PROSITE" id="PS00138">
    <property type="entry name" value="SUBTILASE_SER"/>
    <property type="match status" value="1"/>
</dbReference>
<proteinExistence type="inferred from homology"/>
<dbReference type="InterPro" id="IPR050131">
    <property type="entry name" value="Peptidase_S8_subtilisin-like"/>
</dbReference>
<evidence type="ECO:0000313" key="9">
    <source>
        <dbReference type="EMBL" id="AMK77922.1"/>
    </source>
</evidence>
<comment type="similarity">
    <text evidence="1 5 6">Belongs to the peptidase S8 family.</text>
</comment>
<dbReference type="SUPFAM" id="SSF52743">
    <property type="entry name" value="Subtilisin-like"/>
    <property type="match status" value="1"/>
</dbReference>
<evidence type="ECO:0000256" key="3">
    <source>
        <dbReference type="ARBA" id="ARBA00022801"/>
    </source>
</evidence>
<dbReference type="PROSITE" id="PS00136">
    <property type="entry name" value="SUBTILASE_ASP"/>
    <property type="match status" value="1"/>
</dbReference>
<dbReference type="PROSITE" id="PS51892">
    <property type="entry name" value="SUBTILASE"/>
    <property type="match status" value="1"/>
</dbReference>
<evidence type="ECO:0000259" key="7">
    <source>
        <dbReference type="Pfam" id="PF00082"/>
    </source>
</evidence>
<dbReference type="GO" id="GO:0004252">
    <property type="term" value="F:serine-type endopeptidase activity"/>
    <property type="evidence" value="ECO:0007669"/>
    <property type="project" value="UniProtKB-UniRule"/>
</dbReference>
<organism evidence="9 10">
    <name type="scientific">Methylomonas denitrificans</name>
    <dbReference type="NCBI Taxonomy" id="1538553"/>
    <lineage>
        <taxon>Bacteria</taxon>
        <taxon>Pseudomonadati</taxon>
        <taxon>Pseudomonadota</taxon>
        <taxon>Gammaproteobacteria</taxon>
        <taxon>Methylococcales</taxon>
        <taxon>Methylococcaceae</taxon>
        <taxon>Methylomonas</taxon>
    </lineage>
</organism>
<keyword evidence="4 5" id="KW-0720">Serine protease</keyword>
<dbReference type="PROSITE" id="PS00137">
    <property type="entry name" value="SUBTILASE_HIS"/>
    <property type="match status" value="1"/>
</dbReference>
<dbReference type="PANTHER" id="PTHR43806:SF11">
    <property type="entry name" value="CEREVISIN-RELATED"/>
    <property type="match status" value="1"/>
</dbReference>
<dbReference type="EMBL" id="CP014476">
    <property type="protein sequence ID" value="AMK77922.1"/>
    <property type="molecule type" value="Genomic_DNA"/>
</dbReference>
<dbReference type="Pfam" id="PF17957">
    <property type="entry name" value="Big_7"/>
    <property type="match status" value="2"/>
</dbReference>
<evidence type="ECO:0000259" key="8">
    <source>
        <dbReference type="Pfam" id="PF22148"/>
    </source>
</evidence>
<dbReference type="InterPro" id="IPR036852">
    <property type="entry name" value="Peptidase_S8/S53_dom_sf"/>
</dbReference>
<dbReference type="InterPro" id="IPR054399">
    <property type="entry name" value="Fervidolysin-like_N_prodom"/>
</dbReference>
<protein>
    <submittedName>
        <fullName evidence="9">Peptidase S8</fullName>
    </submittedName>
</protein>
<gene>
    <name evidence="9" type="ORF">JT25_015795</name>
</gene>
<dbReference type="AlphaFoldDB" id="A0A126T772"/>
<feature type="domain" description="Peptidase S8/S53" evidence="7">
    <location>
        <begin position="156"/>
        <end position="397"/>
    </location>
</feature>
<dbReference type="RefSeq" id="WP_052142255.1">
    <property type="nucleotide sequence ID" value="NZ_CP014476.1"/>
</dbReference>
<evidence type="ECO:0000256" key="4">
    <source>
        <dbReference type="ARBA" id="ARBA00022825"/>
    </source>
</evidence>
<feature type="active site" description="Charge relay system" evidence="5">
    <location>
        <position position="164"/>
    </location>
</feature>
<dbReference type="PIRSF" id="PIRSF037901">
    <property type="entry name" value="Subtilisin_rel_Nmul_A1891"/>
    <property type="match status" value="1"/>
</dbReference>
<evidence type="ECO:0000256" key="1">
    <source>
        <dbReference type="ARBA" id="ARBA00011073"/>
    </source>
</evidence>
<dbReference type="Pfam" id="PF22148">
    <property type="entry name" value="Fervidolysin_NPro-like"/>
    <property type="match status" value="1"/>
</dbReference>
<dbReference type="GO" id="GO:0006508">
    <property type="term" value="P:proteolysis"/>
    <property type="evidence" value="ECO:0007669"/>
    <property type="project" value="UniProtKB-KW"/>
</dbReference>